<organism evidence="2 3">
    <name type="scientific">Pararobbsia alpina</name>
    <dbReference type="NCBI Taxonomy" id="621374"/>
    <lineage>
        <taxon>Bacteria</taxon>
        <taxon>Pseudomonadati</taxon>
        <taxon>Pseudomonadota</taxon>
        <taxon>Betaproteobacteria</taxon>
        <taxon>Burkholderiales</taxon>
        <taxon>Burkholderiaceae</taxon>
        <taxon>Pararobbsia</taxon>
    </lineage>
</organism>
<dbReference type="RefSeq" id="WP_175103987.1">
    <property type="nucleotide sequence ID" value="NZ_CADIKM010000004.1"/>
</dbReference>
<reference evidence="2 3" key="1">
    <citation type="submission" date="2020-04" db="EMBL/GenBank/DDBJ databases">
        <authorList>
            <person name="De Canck E."/>
        </authorList>
    </citation>
    <scope>NUCLEOTIDE SEQUENCE [LARGE SCALE GENOMIC DNA]</scope>
    <source>
        <strain evidence="2 3">LMG 28138</strain>
    </source>
</reference>
<feature type="transmembrane region" description="Helical" evidence="1">
    <location>
        <begin position="92"/>
        <end position="110"/>
    </location>
</feature>
<feature type="transmembrane region" description="Helical" evidence="1">
    <location>
        <begin position="67"/>
        <end position="86"/>
    </location>
</feature>
<name>A0A6S7B9T0_9BURK</name>
<accession>A0A6S7B9T0</accession>
<dbReference type="InterPro" id="IPR037185">
    <property type="entry name" value="EmrE-like"/>
</dbReference>
<protein>
    <recommendedName>
        <fullName evidence="4">4-amino-4-deoxy-L-arabinose-phosphoundecaprenol flippase subunit ArnE</fullName>
    </recommendedName>
</protein>
<sequence length="117" mass="12083">MSILLLLISGSCSAIASVLLRIAGRAGGNPVMLAAMPPTLLRIAALGAYGVGFLLYAIALKRVELSVAYPVMVAVTVLELFLFSLWSGDAMSLKTASGAALLVAGVWLIYSSQAKLA</sequence>
<keyword evidence="1" id="KW-1133">Transmembrane helix</keyword>
<evidence type="ECO:0000313" key="2">
    <source>
        <dbReference type="EMBL" id="CAB3781852.1"/>
    </source>
</evidence>
<keyword evidence="3" id="KW-1185">Reference proteome</keyword>
<dbReference type="AlphaFoldDB" id="A0A6S7B9T0"/>
<dbReference type="EMBL" id="CADIKM010000004">
    <property type="protein sequence ID" value="CAB3781852.1"/>
    <property type="molecule type" value="Genomic_DNA"/>
</dbReference>
<evidence type="ECO:0008006" key="4">
    <source>
        <dbReference type="Google" id="ProtNLM"/>
    </source>
</evidence>
<keyword evidence="1" id="KW-0812">Transmembrane</keyword>
<dbReference type="Proteomes" id="UP000494115">
    <property type="component" value="Unassembled WGS sequence"/>
</dbReference>
<proteinExistence type="predicted"/>
<dbReference type="Gene3D" id="1.10.3730.20">
    <property type="match status" value="1"/>
</dbReference>
<evidence type="ECO:0000256" key="1">
    <source>
        <dbReference type="SAM" id="Phobius"/>
    </source>
</evidence>
<keyword evidence="1" id="KW-0472">Membrane</keyword>
<evidence type="ECO:0000313" key="3">
    <source>
        <dbReference type="Proteomes" id="UP000494115"/>
    </source>
</evidence>
<gene>
    <name evidence="2" type="ORF">LMG28138_01366</name>
</gene>
<dbReference type="SUPFAM" id="SSF103481">
    <property type="entry name" value="Multidrug resistance efflux transporter EmrE"/>
    <property type="match status" value="1"/>
</dbReference>
<feature type="transmembrane region" description="Helical" evidence="1">
    <location>
        <begin position="40"/>
        <end position="60"/>
    </location>
</feature>